<dbReference type="CDD" id="cd01310">
    <property type="entry name" value="TatD_DNAse"/>
    <property type="match status" value="1"/>
</dbReference>
<sequence length="256" mass="28632">MIDCHCHLADDDFDADIDEVVSRAKEANVKAVIVCAEFSSQFQKILDLSKKYPGFCKPALGIHPVQKMNISVSWDDFEGVEYALRKHSHEICAIGEVGLDFTPRYLKKDNDKQIQRDILQKQIELSKELDLPLNVHSRSAGRPVIDFLIENSAQKVLLHAFSGNVKNAEPGIKAGYYFSIPPSFSIKPTEKTPLIKAIPIDQICLETDSPVLGPVRTERNEPKNIGISAKFIADVKGIPIEEVIHITTQNALRLFK</sequence>
<dbReference type="SUPFAM" id="SSF51556">
    <property type="entry name" value="Metallo-dependent hydrolases"/>
    <property type="match status" value="1"/>
</dbReference>
<evidence type="ECO:0000256" key="3">
    <source>
        <dbReference type="ARBA" id="ARBA00022801"/>
    </source>
</evidence>
<evidence type="ECO:0000256" key="2">
    <source>
        <dbReference type="ARBA" id="ARBA00022723"/>
    </source>
</evidence>
<keyword evidence="6" id="KW-1185">Reference proteome</keyword>
<dbReference type="PANTHER" id="PTHR46317">
    <property type="entry name" value="HYDROLASE OF PHP SUPERFAMILY-RELATED PROTEIN"/>
    <property type="match status" value="1"/>
</dbReference>
<evidence type="ECO:0000256" key="5">
    <source>
        <dbReference type="PIRSR" id="PIRSR005902-1"/>
    </source>
</evidence>
<dbReference type="Gene3D" id="3.20.20.140">
    <property type="entry name" value="Metal-dependent hydrolases"/>
    <property type="match status" value="1"/>
</dbReference>
<feature type="binding site" evidence="5">
    <location>
        <position position="159"/>
    </location>
    <ligand>
        <name>a divalent metal cation</name>
        <dbReference type="ChEBI" id="CHEBI:60240"/>
        <label>2</label>
    </ligand>
</feature>
<feature type="binding site" evidence="5">
    <location>
        <position position="7"/>
    </location>
    <ligand>
        <name>a divalent metal cation</name>
        <dbReference type="ChEBI" id="CHEBI:60240"/>
        <label>1</label>
    </ligand>
</feature>
<comment type="function">
    <text evidence="4">Exhibits 3'-exonuclease activities and apurinic/apyrimidinic (AP) endonuclease (in vitro). Show preferential AP endonuclease activity on double-stranded DNA substrates and 3'- exonuclease activity on single-stranded DNA.</text>
</comment>
<name>A0A914DUQ0_9BILA</name>
<organism evidence="6 7">
    <name type="scientific">Acrobeloides nanus</name>
    <dbReference type="NCBI Taxonomy" id="290746"/>
    <lineage>
        <taxon>Eukaryota</taxon>
        <taxon>Metazoa</taxon>
        <taxon>Ecdysozoa</taxon>
        <taxon>Nematoda</taxon>
        <taxon>Chromadorea</taxon>
        <taxon>Rhabditida</taxon>
        <taxon>Tylenchina</taxon>
        <taxon>Cephalobomorpha</taxon>
        <taxon>Cephaloboidea</taxon>
        <taxon>Cephalobidae</taxon>
        <taxon>Acrobeloides</taxon>
    </lineage>
</organism>
<feature type="binding site" evidence="5">
    <location>
        <position position="208"/>
    </location>
    <ligand>
        <name>a divalent metal cation</name>
        <dbReference type="ChEBI" id="CHEBI:60240"/>
        <label>1</label>
    </ligand>
</feature>
<evidence type="ECO:0000256" key="1">
    <source>
        <dbReference type="ARBA" id="ARBA00009275"/>
    </source>
</evidence>
<accession>A0A914DUQ0</accession>
<feature type="binding site" evidence="5">
    <location>
        <position position="136"/>
    </location>
    <ligand>
        <name>a divalent metal cation</name>
        <dbReference type="ChEBI" id="CHEBI:60240"/>
        <label>2</label>
    </ligand>
</feature>
<evidence type="ECO:0000313" key="6">
    <source>
        <dbReference type="Proteomes" id="UP000887540"/>
    </source>
</evidence>
<feature type="binding site" evidence="5">
    <location>
        <position position="96"/>
    </location>
    <ligand>
        <name>a divalent metal cation</name>
        <dbReference type="ChEBI" id="CHEBI:60240"/>
        <label>1</label>
    </ligand>
</feature>
<reference evidence="7" key="1">
    <citation type="submission" date="2022-11" db="UniProtKB">
        <authorList>
            <consortium name="WormBaseParasite"/>
        </authorList>
    </citation>
    <scope>IDENTIFICATION</scope>
</reference>
<dbReference type="Pfam" id="PF01026">
    <property type="entry name" value="TatD_DNase"/>
    <property type="match status" value="1"/>
</dbReference>
<dbReference type="WBParaSite" id="ACRNAN_scaffold3873.g10111.t1">
    <property type="protein sequence ID" value="ACRNAN_scaffold3873.g10111.t1"/>
    <property type="gene ID" value="ACRNAN_scaffold3873.g10111"/>
</dbReference>
<dbReference type="AlphaFoldDB" id="A0A914DUQ0"/>
<dbReference type="PIRSF" id="PIRSF005902">
    <property type="entry name" value="DNase_TatD"/>
    <property type="match status" value="1"/>
</dbReference>
<evidence type="ECO:0000313" key="7">
    <source>
        <dbReference type="WBParaSite" id="ACRNAN_scaffold3873.g10111.t1"/>
    </source>
</evidence>
<evidence type="ECO:0000256" key="4">
    <source>
        <dbReference type="ARBA" id="ARBA00093287"/>
    </source>
</evidence>
<keyword evidence="3" id="KW-0378">Hydrolase</keyword>
<protein>
    <submittedName>
        <fullName evidence="7">Deoxyribonuclease TATDN3</fullName>
    </submittedName>
</protein>
<feature type="binding site" evidence="5">
    <location>
        <position position="5"/>
    </location>
    <ligand>
        <name>a divalent metal cation</name>
        <dbReference type="ChEBI" id="CHEBI:60240"/>
        <label>1</label>
    </ligand>
</feature>
<dbReference type="PANTHER" id="PTHR46317:SF1">
    <property type="entry name" value="HYDROLASE, TATD FAMILY"/>
    <property type="match status" value="1"/>
</dbReference>
<comment type="similarity">
    <text evidence="1">Belongs to the metallo-dependent hydrolases superfamily. TatD-type hydrolase family.</text>
</comment>
<dbReference type="GO" id="GO:0046872">
    <property type="term" value="F:metal ion binding"/>
    <property type="evidence" value="ECO:0007669"/>
    <property type="project" value="UniProtKB-KW"/>
</dbReference>
<dbReference type="Proteomes" id="UP000887540">
    <property type="component" value="Unplaced"/>
</dbReference>
<dbReference type="InterPro" id="IPR032466">
    <property type="entry name" value="Metal_Hydrolase"/>
</dbReference>
<proteinExistence type="inferred from homology"/>
<keyword evidence="2 5" id="KW-0479">Metal-binding</keyword>
<dbReference type="GO" id="GO:0016788">
    <property type="term" value="F:hydrolase activity, acting on ester bonds"/>
    <property type="evidence" value="ECO:0007669"/>
    <property type="project" value="InterPro"/>
</dbReference>
<dbReference type="InterPro" id="IPR001130">
    <property type="entry name" value="TatD-like"/>
</dbReference>